<dbReference type="EMBL" id="BAAAYN010000045">
    <property type="protein sequence ID" value="GAA3394727.1"/>
    <property type="molecule type" value="Genomic_DNA"/>
</dbReference>
<dbReference type="CDD" id="cd02440">
    <property type="entry name" value="AdoMet_MTases"/>
    <property type="match status" value="1"/>
</dbReference>
<feature type="domain" description="Methyltransferase" evidence="1">
    <location>
        <begin position="99"/>
        <end position="166"/>
    </location>
</feature>
<accession>A0ABP6T7V3</accession>
<evidence type="ECO:0000313" key="3">
    <source>
        <dbReference type="EMBL" id="GAA3394727.1"/>
    </source>
</evidence>
<comment type="caution">
    <text evidence="3">The sequence shown here is derived from an EMBL/GenBank/DDBJ whole genome shotgun (WGS) entry which is preliminary data.</text>
</comment>
<dbReference type="InterPro" id="IPR041698">
    <property type="entry name" value="Methyltransf_25"/>
</dbReference>
<keyword evidence="3" id="KW-0489">Methyltransferase</keyword>
<dbReference type="Pfam" id="PF13649">
    <property type="entry name" value="Methyltransf_25"/>
    <property type="match status" value="1"/>
</dbReference>
<reference evidence="4" key="1">
    <citation type="journal article" date="2019" name="Int. J. Syst. Evol. Microbiol.">
        <title>The Global Catalogue of Microorganisms (GCM) 10K type strain sequencing project: providing services to taxonomists for standard genome sequencing and annotation.</title>
        <authorList>
            <consortium name="The Broad Institute Genomics Platform"/>
            <consortium name="The Broad Institute Genome Sequencing Center for Infectious Disease"/>
            <person name="Wu L."/>
            <person name="Ma J."/>
        </authorList>
    </citation>
    <scope>NUCLEOTIDE SEQUENCE [LARGE SCALE GENOMIC DNA]</scope>
    <source>
        <strain evidence="4">JCM 9458</strain>
    </source>
</reference>
<dbReference type="Pfam" id="PF18096">
    <property type="entry name" value="Thump_like"/>
    <property type="match status" value="1"/>
</dbReference>
<dbReference type="Gene3D" id="3.40.50.150">
    <property type="entry name" value="Vaccinia Virus protein VP39"/>
    <property type="match status" value="1"/>
</dbReference>
<dbReference type="InterPro" id="IPR029063">
    <property type="entry name" value="SAM-dependent_MTases_sf"/>
</dbReference>
<feature type="domain" description="THUMP-like" evidence="2">
    <location>
        <begin position="328"/>
        <end position="400"/>
    </location>
</feature>
<evidence type="ECO:0000259" key="2">
    <source>
        <dbReference type="Pfam" id="PF18096"/>
    </source>
</evidence>
<dbReference type="GO" id="GO:0008168">
    <property type="term" value="F:methyltransferase activity"/>
    <property type="evidence" value="ECO:0007669"/>
    <property type="project" value="UniProtKB-KW"/>
</dbReference>
<keyword evidence="3" id="KW-0808">Transferase</keyword>
<keyword evidence="4" id="KW-1185">Reference proteome</keyword>
<evidence type="ECO:0000313" key="4">
    <source>
        <dbReference type="Proteomes" id="UP001501676"/>
    </source>
</evidence>
<name>A0ABP6T7V3_9ACTN</name>
<evidence type="ECO:0000259" key="1">
    <source>
        <dbReference type="Pfam" id="PF13649"/>
    </source>
</evidence>
<dbReference type="GO" id="GO:0032259">
    <property type="term" value="P:methylation"/>
    <property type="evidence" value="ECO:0007669"/>
    <property type="project" value="UniProtKB-KW"/>
</dbReference>
<dbReference type="Proteomes" id="UP001501676">
    <property type="component" value="Unassembled WGS sequence"/>
</dbReference>
<sequence>MEVSDVEALRSPAGVAALAAASDAGEPLALATRLRAAGHDPHLVSLALTQQRLRRSAAVKLGSDAAAMLFTDDAVEQATRRTVATRRADRIAASGATRVLDLGCGAGADLIALARAGLDVTGVERDPVTAAVVAANIEALELADRARVVCADATAVDLDGYDAAFCDPARRAKGRRVFDPDAYSPPWSFLLALAERIPRTTVKVAPGIDHDRIPPGAEAEWVSERGDVVEAALWFGPLASVPRRATLLPGPSVVTTAPNLNTAGGAELTGAGDREAPVGEIGSYLYDPDGAVIRAHLVAELADRIDGRLLDPAIAYLTTDELRPTPFARAYRVDAVLPFGVKRLRAELARRGVGRVEIKKRGTAVTPEQLRPQLKLNGPNAATLILTRVGTAPLALLCEPT</sequence>
<dbReference type="RefSeq" id="WP_345732102.1">
    <property type="nucleotide sequence ID" value="NZ_BAAAYN010000045.1"/>
</dbReference>
<dbReference type="InterPro" id="IPR041497">
    <property type="entry name" value="Thump-like"/>
</dbReference>
<gene>
    <name evidence="3" type="ORF">GCM10020369_65230</name>
</gene>
<proteinExistence type="predicted"/>
<dbReference type="PANTHER" id="PTHR14741">
    <property type="entry name" value="S-ADENOSYLMETHIONINE-DEPENDENT METHYLTRANSFERASE RELATED"/>
    <property type="match status" value="1"/>
</dbReference>
<dbReference type="SUPFAM" id="SSF53335">
    <property type="entry name" value="S-adenosyl-L-methionine-dependent methyltransferases"/>
    <property type="match status" value="1"/>
</dbReference>
<dbReference type="PANTHER" id="PTHR14741:SF32">
    <property type="entry name" value="TRIMETHYLGUANOSINE SYNTHASE"/>
    <property type="match status" value="1"/>
</dbReference>
<protein>
    <submittedName>
        <fullName evidence="3">Class I SAM-dependent methyltransferase</fullName>
    </submittedName>
</protein>
<organism evidence="3 4">
    <name type="scientific">Cryptosporangium minutisporangium</name>
    <dbReference type="NCBI Taxonomy" id="113569"/>
    <lineage>
        <taxon>Bacteria</taxon>
        <taxon>Bacillati</taxon>
        <taxon>Actinomycetota</taxon>
        <taxon>Actinomycetes</taxon>
        <taxon>Cryptosporangiales</taxon>
        <taxon>Cryptosporangiaceae</taxon>
        <taxon>Cryptosporangium</taxon>
    </lineage>
</organism>